<accession>A0A0S4LBW7</accession>
<evidence type="ECO:0000313" key="2">
    <source>
        <dbReference type="Proteomes" id="UP000199032"/>
    </source>
</evidence>
<gene>
    <name evidence="1" type="ORF">COMA1_20157</name>
</gene>
<dbReference type="AlphaFoldDB" id="A0A0S4LBW7"/>
<proteinExistence type="predicted"/>
<reference evidence="1 2" key="1">
    <citation type="submission" date="2015-10" db="EMBL/GenBank/DDBJ databases">
        <authorList>
            <person name="Gilbert D.G."/>
        </authorList>
    </citation>
    <scope>NUCLEOTIDE SEQUENCE [LARGE SCALE GENOMIC DNA]</scope>
    <source>
        <strain evidence="1">COMA1</strain>
    </source>
</reference>
<protein>
    <submittedName>
        <fullName evidence="1">Transposase</fullName>
    </submittedName>
</protein>
<name>A0A0S4LBW7_9BACT</name>
<dbReference type="EMBL" id="CZQA01000008">
    <property type="protein sequence ID" value="CUS35175.1"/>
    <property type="molecule type" value="Genomic_DNA"/>
</dbReference>
<organism evidence="1 2">
    <name type="scientific">Candidatus Nitrospira nitrosa</name>
    <dbReference type="NCBI Taxonomy" id="1742972"/>
    <lineage>
        <taxon>Bacteria</taxon>
        <taxon>Pseudomonadati</taxon>
        <taxon>Nitrospirota</taxon>
        <taxon>Nitrospiria</taxon>
        <taxon>Nitrospirales</taxon>
        <taxon>Nitrospiraceae</taxon>
        <taxon>Nitrospira</taxon>
    </lineage>
</organism>
<evidence type="ECO:0000313" key="1">
    <source>
        <dbReference type="EMBL" id="CUS35175.1"/>
    </source>
</evidence>
<sequence>MPWHWEGDRLKGAQSGSTVGTLVERTPLLILLARMDGTAATRAYQGFTKMLWHVPTPLRKMLTYDRGERDGGA</sequence>
<dbReference type="STRING" id="1742972.COMA1_20157"/>
<dbReference type="Proteomes" id="UP000199032">
    <property type="component" value="Unassembled WGS sequence"/>
</dbReference>
<keyword evidence="2" id="KW-1185">Reference proteome</keyword>